<evidence type="ECO:0000313" key="1">
    <source>
        <dbReference type="EMBL" id="HIR59283.1"/>
    </source>
</evidence>
<comment type="caution">
    <text evidence="1">The sequence shown here is derived from an EMBL/GenBank/DDBJ whole genome shotgun (WGS) entry which is preliminary data.</text>
</comment>
<evidence type="ECO:0000313" key="2">
    <source>
        <dbReference type="Proteomes" id="UP000824232"/>
    </source>
</evidence>
<sequence length="52" mass="6158">MIDLEQKKKAKEFTEFLKDKGYEKGYAQIFWTTLLTDVFGEENVSEFIGFED</sequence>
<proteinExistence type="predicted"/>
<reference evidence="1" key="2">
    <citation type="journal article" date="2021" name="PeerJ">
        <title>Extensive microbial diversity within the chicken gut microbiome revealed by metagenomics and culture.</title>
        <authorList>
            <person name="Gilroy R."/>
            <person name="Ravi A."/>
            <person name="Getino M."/>
            <person name="Pursley I."/>
            <person name="Horton D.L."/>
            <person name="Alikhan N.F."/>
            <person name="Baker D."/>
            <person name="Gharbi K."/>
            <person name="Hall N."/>
            <person name="Watson M."/>
            <person name="Adriaenssens E.M."/>
            <person name="Foster-Nyarko E."/>
            <person name="Jarju S."/>
            <person name="Secka A."/>
            <person name="Antonio M."/>
            <person name="Oren A."/>
            <person name="Chaudhuri R.R."/>
            <person name="La Ragione R."/>
            <person name="Hildebrand F."/>
            <person name="Pallen M.J."/>
        </authorList>
    </citation>
    <scope>NUCLEOTIDE SEQUENCE</scope>
    <source>
        <strain evidence="1">CHK184-20233</strain>
    </source>
</reference>
<gene>
    <name evidence="1" type="ORF">IAB38_04460</name>
</gene>
<organism evidence="1 2">
    <name type="scientific">Candidatus Onthousia excrementipullorum</name>
    <dbReference type="NCBI Taxonomy" id="2840884"/>
    <lineage>
        <taxon>Bacteria</taxon>
        <taxon>Bacillati</taxon>
        <taxon>Bacillota</taxon>
        <taxon>Bacilli</taxon>
        <taxon>Candidatus Onthousia</taxon>
    </lineage>
</organism>
<dbReference type="Proteomes" id="UP000824232">
    <property type="component" value="Unassembled WGS sequence"/>
</dbReference>
<accession>A0A9D1DUR2</accession>
<name>A0A9D1DUR2_9FIRM</name>
<dbReference type="EMBL" id="DVHC01000045">
    <property type="protein sequence ID" value="HIR59283.1"/>
    <property type="molecule type" value="Genomic_DNA"/>
</dbReference>
<dbReference type="AlphaFoldDB" id="A0A9D1DUR2"/>
<protein>
    <submittedName>
        <fullName evidence="1">Uncharacterized protein</fullName>
    </submittedName>
</protein>
<reference evidence="1" key="1">
    <citation type="submission" date="2020-10" db="EMBL/GenBank/DDBJ databases">
        <authorList>
            <person name="Gilroy R."/>
        </authorList>
    </citation>
    <scope>NUCLEOTIDE SEQUENCE</scope>
    <source>
        <strain evidence="1">CHK184-20233</strain>
    </source>
</reference>